<feature type="compositionally biased region" description="Basic and acidic residues" evidence="7">
    <location>
        <begin position="162"/>
        <end position="174"/>
    </location>
</feature>
<evidence type="ECO:0000313" key="9">
    <source>
        <dbReference type="EMBL" id="GFP95993.1"/>
    </source>
</evidence>
<dbReference type="InterPro" id="IPR052222">
    <property type="entry name" value="DESIGUAL"/>
</dbReference>
<evidence type="ECO:0000256" key="6">
    <source>
        <dbReference type="ARBA" id="ARBA00029467"/>
    </source>
</evidence>
<feature type="transmembrane region" description="Helical" evidence="8">
    <location>
        <begin position="134"/>
        <end position="153"/>
    </location>
</feature>
<dbReference type="OrthoDB" id="1667348at2759"/>
<evidence type="ECO:0000256" key="2">
    <source>
        <dbReference type="ARBA" id="ARBA00022692"/>
    </source>
</evidence>
<comment type="subcellular location">
    <subcellularLocation>
        <location evidence="1">Endomembrane system</location>
        <topology evidence="1">Multi-pass membrane protein</topology>
    </subcellularLocation>
</comment>
<dbReference type="AlphaFoldDB" id="A0A830CJN4"/>
<dbReference type="Pfam" id="PF06749">
    <property type="entry name" value="DUF1218"/>
    <property type="match status" value="1"/>
</dbReference>
<evidence type="ECO:0000256" key="8">
    <source>
        <dbReference type="SAM" id="Phobius"/>
    </source>
</evidence>
<dbReference type="PANTHER" id="PTHR31769">
    <property type="entry name" value="OS07G0462200 PROTEIN-RELATED"/>
    <property type="match status" value="1"/>
</dbReference>
<dbReference type="Proteomes" id="UP000653305">
    <property type="component" value="Unassembled WGS sequence"/>
</dbReference>
<feature type="region of interest" description="Disordered" evidence="7">
    <location>
        <begin position="162"/>
        <end position="182"/>
    </location>
</feature>
<reference evidence="9" key="1">
    <citation type="submission" date="2020-07" db="EMBL/GenBank/DDBJ databases">
        <title>Ethylene signaling mediates host invasion by parasitic plants.</title>
        <authorList>
            <person name="Yoshida S."/>
        </authorList>
    </citation>
    <scope>NUCLEOTIDE SEQUENCE</scope>
    <source>
        <strain evidence="9">Okayama</strain>
    </source>
</reference>
<evidence type="ECO:0000256" key="3">
    <source>
        <dbReference type="ARBA" id="ARBA00022729"/>
    </source>
</evidence>
<keyword evidence="3" id="KW-0732">Signal</keyword>
<evidence type="ECO:0000256" key="7">
    <source>
        <dbReference type="SAM" id="MobiDB-lite"/>
    </source>
</evidence>
<proteinExistence type="inferred from homology"/>
<keyword evidence="5 8" id="KW-0472">Membrane</keyword>
<evidence type="ECO:0000256" key="4">
    <source>
        <dbReference type="ARBA" id="ARBA00022989"/>
    </source>
</evidence>
<organism evidence="9 10">
    <name type="scientific">Phtheirospermum japonicum</name>
    <dbReference type="NCBI Taxonomy" id="374723"/>
    <lineage>
        <taxon>Eukaryota</taxon>
        <taxon>Viridiplantae</taxon>
        <taxon>Streptophyta</taxon>
        <taxon>Embryophyta</taxon>
        <taxon>Tracheophyta</taxon>
        <taxon>Spermatophyta</taxon>
        <taxon>Magnoliopsida</taxon>
        <taxon>eudicotyledons</taxon>
        <taxon>Gunneridae</taxon>
        <taxon>Pentapetalae</taxon>
        <taxon>asterids</taxon>
        <taxon>lamiids</taxon>
        <taxon>Lamiales</taxon>
        <taxon>Orobanchaceae</taxon>
        <taxon>Orobanchaceae incertae sedis</taxon>
        <taxon>Phtheirospermum</taxon>
    </lineage>
</organism>
<keyword evidence="4 8" id="KW-1133">Transmembrane helix</keyword>
<evidence type="ECO:0000313" key="10">
    <source>
        <dbReference type="Proteomes" id="UP000653305"/>
    </source>
</evidence>
<dbReference type="GO" id="GO:0012505">
    <property type="term" value="C:endomembrane system"/>
    <property type="evidence" value="ECO:0007669"/>
    <property type="project" value="UniProtKB-SubCell"/>
</dbReference>
<comment type="caution">
    <text evidence="9">The sequence shown here is derived from an EMBL/GenBank/DDBJ whole genome shotgun (WGS) entry which is preliminary data.</text>
</comment>
<dbReference type="EMBL" id="BMAC01000413">
    <property type="protein sequence ID" value="GFP95993.1"/>
    <property type="molecule type" value="Genomic_DNA"/>
</dbReference>
<comment type="similarity">
    <text evidence="6">Belongs to the DESIGUAL family.</text>
</comment>
<accession>A0A830CJN4</accession>
<feature type="transmembrane region" description="Helical" evidence="8">
    <location>
        <begin position="93"/>
        <end position="113"/>
    </location>
</feature>
<protein>
    <submittedName>
        <fullName evidence="9">Uncharacterized protein</fullName>
    </submittedName>
</protein>
<feature type="transmembrane region" description="Helical" evidence="8">
    <location>
        <begin position="6"/>
        <end position="30"/>
    </location>
</feature>
<name>A0A830CJN4_9LAMI</name>
<gene>
    <name evidence="9" type="ORF">PHJA_001743400</name>
</gene>
<dbReference type="InterPro" id="IPR009606">
    <property type="entry name" value="DEAL/Modifying_wall_lignin1/2"/>
</dbReference>
<sequence length="182" mass="19985">MEKNLAFLVCFLIMVIDIVAGILGIQAEVAENKVQQLRVWIFECRDPSNQAFNLGLAAVVLLCLAHIVTNLLGGCIFIRSKEELDRASPNKQLAAASLIMSWVMLGIAFILLVSGTLANSRTRKNCGISHHRQLSIGGILCFIHGLFAVAYYISASAVTEEEKKHHQHEGHENKPNQQAIPA</sequence>
<evidence type="ECO:0000256" key="1">
    <source>
        <dbReference type="ARBA" id="ARBA00004127"/>
    </source>
</evidence>
<evidence type="ECO:0000256" key="5">
    <source>
        <dbReference type="ARBA" id="ARBA00023136"/>
    </source>
</evidence>
<keyword evidence="2 8" id="KW-0812">Transmembrane</keyword>
<feature type="transmembrane region" description="Helical" evidence="8">
    <location>
        <begin position="51"/>
        <end position="73"/>
    </location>
</feature>
<keyword evidence="10" id="KW-1185">Reference proteome</keyword>